<reference evidence="1" key="2">
    <citation type="submission" date="2019-11" db="EMBL/GenBank/DDBJ databases">
        <title>Improved Assembly of Tolypothrix boutellei genome.</title>
        <authorList>
            <person name="Sarangi A.N."/>
            <person name="Mukherjee M."/>
            <person name="Ghosh S."/>
            <person name="Singh D."/>
            <person name="Das A."/>
            <person name="Kant S."/>
            <person name="Prusty A."/>
            <person name="Tripathy S."/>
        </authorList>
    </citation>
    <scope>NUCLEOTIDE SEQUENCE</scope>
    <source>
        <strain evidence="1">VB521301</strain>
    </source>
</reference>
<dbReference type="AlphaFoldDB" id="A0A8S9SZE2"/>
<proteinExistence type="predicted"/>
<dbReference type="RefSeq" id="WP_167844622.1">
    <property type="nucleotide sequence ID" value="NZ_JHEG04000001.1"/>
</dbReference>
<reference evidence="1" key="1">
    <citation type="journal article" date="2015" name="Genome Announc.">
        <title>Draft Genome Sequence of Tolypothrix boutellei Strain VB521301.</title>
        <authorList>
            <person name="Chandrababunaidu M.M."/>
            <person name="Singh D."/>
            <person name="Sen D."/>
            <person name="Bhan S."/>
            <person name="Das S."/>
            <person name="Gupta A."/>
            <person name="Adhikary S.P."/>
            <person name="Tripathy S."/>
        </authorList>
    </citation>
    <scope>NUCLEOTIDE SEQUENCE</scope>
    <source>
        <strain evidence="1">VB521301</strain>
    </source>
</reference>
<protein>
    <submittedName>
        <fullName evidence="1">Uncharacterized protein</fullName>
    </submittedName>
</protein>
<sequence>MDEVTTTSRIWRFDDRTYSLRVPSTVYCVREAHAVPGLSPHVQFIYQFRYTFYKNF</sequence>
<evidence type="ECO:0000313" key="2">
    <source>
        <dbReference type="Proteomes" id="UP000029738"/>
    </source>
</evidence>
<comment type="caution">
    <text evidence="1">The sequence shown here is derived from an EMBL/GenBank/DDBJ whole genome shotgun (WGS) entry which is preliminary data.</text>
</comment>
<organism evidence="1 2">
    <name type="scientific">Tolypothrix bouteillei VB521301</name>
    <dbReference type="NCBI Taxonomy" id="1479485"/>
    <lineage>
        <taxon>Bacteria</taxon>
        <taxon>Bacillati</taxon>
        <taxon>Cyanobacteriota</taxon>
        <taxon>Cyanophyceae</taxon>
        <taxon>Nostocales</taxon>
        <taxon>Tolypothrichaceae</taxon>
        <taxon>Tolypothrix</taxon>
    </lineage>
</organism>
<accession>A0A8S9SZE2</accession>
<dbReference type="Proteomes" id="UP000029738">
    <property type="component" value="Unassembled WGS sequence"/>
</dbReference>
<evidence type="ECO:0000313" key="1">
    <source>
        <dbReference type="EMBL" id="KAF3884784.1"/>
    </source>
</evidence>
<gene>
    <name evidence="1" type="ORF">DA73_0400004455</name>
</gene>
<dbReference type="EMBL" id="JHEG04000001">
    <property type="protein sequence ID" value="KAF3884784.1"/>
    <property type="molecule type" value="Genomic_DNA"/>
</dbReference>
<keyword evidence="2" id="KW-1185">Reference proteome</keyword>
<name>A0A8S9SZE2_9CYAN</name>